<feature type="domain" description="DUF6535" evidence="3">
    <location>
        <begin position="70"/>
        <end position="251"/>
    </location>
</feature>
<dbReference type="InterPro" id="IPR045338">
    <property type="entry name" value="DUF6535"/>
</dbReference>
<keyword evidence="2" id="KW-0472">Membrane</keyword>
<gene>
    <name evidence="4" type="ORF">FB45DRAFT_749703</name>
</gene>
<feature type="transmembrane region" description="Helical" evidence="2">
    <location>
        <begin position="169"/>
        <end position="188"/>
    </location>
</feature>
<dbReference type="Pfam" id="PF20153">
    <property type="entry name" value="DUF6535"/>
    <property type="match status" value="1"/>
</dbReference>
<keyword evidence="5" id="KW-1185">Reference proteome</keyword>
<feature type="transmembrane region" description="Helical" evidence="2">
    <location>
        <begin position="96"/>
        <end position="120"/>
    </location>
</feature>
<proteinExistence type="predicted"/>
<comment type="caution">
    <text evidence="4">The sequence shown here is derived from an EMBL/GenBank/DDBJ whole genome shotgun (WGS) entry which is preliminary data.</text>
</comment>
<evidence type="ECO:0000259" key="3">
    <source>
        <dbReference type="Pfam" id="PF20153"/>
    </source>
</evidence>
<name>A0AAD7BPK0_9AGAR</name>
<evidence type="ECO:0000256" key="2">
    <source>
        <dbReference type="SAM" id="Phobius"/>
    </source>
</evidence>
<keyword evidence="2" id="KW-1133">Transmembrane helix</keyword>
<feature type="transmembrane region" description="Helical" evidence="2">
    <location>
        <begin position="234"/>
        <end position="251"/>
    </location>
</feature>
<accession>A0AAD7BPK0</accession>
<organism evidence="4 5">
    <name type="scientific">Roridomyces roridus</name>
    <dbReference type="NCBI Taxonomy" id="1738132"/>
    <lineage>
        <taxon>Eukaryota</taxon>
        <taxon>Fungi</taxon>
        <taxon>Dikarya</taxon>
        <taxon>Basidiomycota</taxon>
        <taxon>Agaricomycotina</taxon>
        <taxon>Agaricomycetes</taxon>
        <taxon>Agaricomycetidae</taxon>
        <taxon>Agaricales</taxon>
        <taxon>Marasmiineae</taxon>
        <taxon>Mycenaceae</taxon>
        <taxon>Roridomyces</taxon>
    </lineage>
</organism>
<feature type="region of interest" description="Disordered" evidence="1">
    <location>
        <begin position="33"/>
        <end position="63"/>
    </location>
</feature>
<evidence type="ECO:0000256" key="1">
    <source>
        <dbReference type="SAM" id="MobiDB-lite"/>
    </source>
</evidence>
<keyword evidence="2" id="KW-0812">Transmembrane</keyword>
<feature type="transmembrane region" description="Helical" evidence="2">
    <location>
        <begin position="256"/>
        <end position="275"/>
    </location>
</feature>
<evidence type="ECO:0000313" key="4">
    <source>
        <dbReference type="EMBL" id="KAJ7626787.1"/>
    </source>
</evidence>
<feature type="non-terminal residue" evidence="4">
    <location>
        <position position="1"/>
    </location>
</feature>
<evidence type="ECO:0000313" key="5">
    <source>
        <dbReference type="Proteomes" id="UP001221142"/>
    </source>
</evidence>
<sequence>MTRSRSLKTPLASLLRRLATRACRFLLSPIPSDTEAQDTERESQASGDDAWFTPAPRNDGRNEESAAKMWSIYVGEAERYDRALVERWRADREGMLIFVCCISFHPIAGLFSASLTTFLIESYNNLQPDSGELTVAAIQQLVAISLGDTVAVQTPSKFTPTTSAVVCNALWFVSLSLSLICALLATLVEQWAREFLHKTDMRPYPARRARIFSFLYFGIKSFHMHTVVDVIPSLIHGSLLLFFAGLVAFLLPVNHLIMYLMAGALIILLFSYSVLTVL</sequence>
<reference evidence="4" key="1">
    <citation type="submission" date="2023-03" db="EMBL/GenBank/DDBJ databases">
        <title>Massive genome expansion in bonnet fungi (Mycena s.s.) driven by repeated elements and novel gene families across ecological guilds.</title>
        <authorList>
            <consortium name="Lawrence Berkeley National Laboratory"/>
            <person name="Harder C.B."/>
            <person name="Miyauchi S."/>
            <person name="Viragh M."/>
            <person name="Kuo A."/>
            <person name="Thoen E."/>
            <person name="Andreopoulos B."/>
            <person name="Lu D."/>
            <person name="Skrede I."/>
            <person name="Drula E."/>
            <person name="Henrissat B."/>
            <person name="Morin E."/>
            <person name="Kohler A."/>
            <person name="Barry K."/>
            <person name="LaButti K."/>
            <person name="Morin E."/>
            <person name="Salamov A."/>
            <person name="Lipzen A."/>
            <person name="Mereny Z."/>
            <person name="Hegedus B."/>
            <person name="Baldrian P."/>
            <person name="Stursova M."/>
            <person name="Weitz H."/>
            <person name="Taylor A."/>
            <person name="Grigoriev I.V."/>
            <person name="Nagy L.G."/>
            <person name="Martin F."/>
            <person name="Kauserud H."/>
        </authorList>
    </citation>
    <scope>NUCLEOTIDE SEQUENCE</scope>
    <source>
        <strain evidence="4">9284</strain>
    </source>
</reference>
<dbReference type="EMBL" id="JARKIF010000011">
    <property type="protein sequence ID" value="KAJ7626787.1"/>
    <property type="molecule type" value="Genomic_DNA"/>
</dbReference>
<dbReference type="AlphaFoldDB" id="A0AAD7BPK0"/>
<dbReference type="Proteomes" id="UP001221142">
    <property type="component" value="Unassembled WGS sequence"/>
</dbReference>
<protein>
    <recommendedName>
        <fullName evidence="3">DUF6535 domain-containing protein</fullName>
    </recommendedName>
</protein>